<gene>
    <name evidence="2" type="ORF">PTD2_15787</name>
</gene>
<keyword evidence="3" id="KW-1185">Reference proteome</keyword>
<evidence type="ECO:0000256" key="1">
    <source>
        <dbReference type="SAM" id="SignalP"/>
    </source>
</evidence>
<dbReference type="RefSeq" id="WP_009838777.1">
    <property type="nucleotide sequence ID" value="NZ_AAOH01000006.1"/>
</dbReference>
<organism evidence="2 3">
    <name type="scientific">Pseudoalteromonas tunicata D2</name>
    <dbReference type="NCBI Taxonomy" id="87626"/>
    <lineage>
        <taxon>Bacteria</taxon>
        <taxon>Pseudomonadati</taxon>
        <taxon>Pseudomonadota</taxon>
        <taxon>Gammaproteobacteria</taxon>
        <taxon>Alteromonadales</taxon>
        <taxon>Pseudoalteromonadaceae</taxon>
        <taxon>Pseudoalteromonas</taxon>
    </lineage>
</organism>
<keyword evidence="1" id="KW-0732">Signal</keyword>
<dbReference type="AlphaFoldDB" id="A4CD72"/>
<reference evidence="2 3" key="1">
    <citation type="submission" date="2006-02" db="EMBL/GenBank/DDBJ databases">
        <authorList>
            <person name="Moran M.A."/>
            <person name="Kjelleberg S."/>
            <person name="Egan S."/>
            <person name="Saunders N."/>
            <person name="Thomas T."/>
            <person name="Ferriera S."/>
            <person name="Johnson J."/>
            <person name="Kravitz S."/>
            <person name="Halpern A."/>
            <person name="Remington K."/>
            <person name="Beeson K."/>
            <person name="Tran B."/>
            <person name="Rogers Y.-H."/>
            <person name="Friedman R."/>
            <person name="Venter J.C."/>
        </authorList>
    </citation>
    <scope>NUCLEOTIDE SEQUENCE [LARGE SCALE GENOMIC DNA]</scope>
    <source>
        <strain evidence="2 3">D2</strain>
    </source>
</reference>
<comment type="caution">
    <text evidence="2">The sequence shown here is derived from an EMBL/GenBank/DDBJ whole genome shotgun (WGS) entry which is preliminary data.</text>
</comment>
<proteinExistence type="predicted"/>
<evidence type="ECO:0000313" key="2">
    <source>
        <dbReference type="EMBL" id="EAR27515.1"/>
    </source>
</evidence>
<dbReference type="HOGENOM" id="CLU_112476_2_0_6"/>
<dbReference type="Gene3D" id="3.40.50.1240">
    <property type="entry name" value="Phosphoglycerate mutase-like"/>
    <property type="match status" value="1"/>
</dbReference>
<dbReference type="OrthoDB" id="3296006at2"/>
<dbReference type="InterPro" id="IPR029033">
    <property type="entry name" value="His_PPase_superfam"/>
</dbReference>
<dbReference type="InterPro" id="IPR013078">
    <property type="entry name" value="His_Pase_superF_clade-1"/>
</dbReference>
<feature type="signal peptide" evidence="1">
    <location>
        <begin position="1"/>
        <end position="21"/>
    </location>
</feature>
<accession>A4CD72</accession>
<dbReference type="CDD" id="cd07067">
    <property type="entry name" value="HP_PGM_like"/>
    <property type="match status" value="1"/>
</dbReference>
<dbReference type="Pfam" id="PF00300">
    <property type="entry name" value="His_Phos_1"/>
    <property type="match status" value="1"/>
</dbReference>
<dbReference type="eggNOG" id="COG2062">
    <property type="taxonomic scope" value="Bacteria"/>
</dbReference>
<dbReference type="STRING" id="87626.PTD2_15787"/>
<evidence type="ECO:0000313" key="3">
    <source>
        <dbReference type="Proteomes" id="UP000006201"/>
    </source>
</evidence>
<feature type="chain" id="PRO_5002665971" evidence="1">
    <location>
        <begin position="22"/>
        <end position="162"/>
    </location>
</feature>
<dbReference type="EMBL" id="AAOH01000006">
    <property type="protein sequence ID" value="EAR27515.1"/>
    <property type="molecule type" value="Genomic_DNA"/>
</dbReference>
<dbReference type="Proteomes" id="UP000006201">
    <property type="component" value="Unassembled WGS sequence"/>
</dbReference>
<name>A4CD72_9GAMM</name>
<sequence length="162" mass="18297">MKAFLVVTSLLLGLFSTAVWAKPSNIILIRHAEKQSGTDPLLTEQGQKRAAAWVKTLATFKIEQLFSTKYKRTIATITPIATALNKEIRYYNPAQLVDFKAQLLKLTDTVLVVGHSNTTPQLAGLLSDTEQLEWPETNYNTYYVLTLVNDEYVVELKHLEIE</sequence>
<dbReference type="SUPFAM" id="SSF53254">
    <property type="entry name" value="Phosphoglycerate mutase-like"/>
    <property type="match status" value="1"/>
</dbReference>
<protein>
    <submittedName>
        <fullName evidence="2">Putative orphan protein</fullName>
    </submittedName>
</protein>